<dbReference type="InterPro" id="IPR043148">
    <property type="entry name" value="TagF_C"/>
</dbReference>
<evidence type="ECO:0000313" key="1">
    <source>
        <dbReference type="EMBL" id="QNN75205.1"/>
    </source>
</evidence>
<dbReference type="AlphaFoldDB" id="A0A7G9T530"/>
<dbReference type="EMBL" id="CP060724">
    <property type="protein sequence ID" value="QNN75205.1"/>
    <property type="molecule type" value="Genomic_DNA"/>
</dbReference>
<name>A0A7G9T530_9LACO</name>
<proteinExistence type="predicted"/>
<dbReference type="Gene3D" id="3.40.50.12580">
    <property type="match status" value="1"/>
</dbReference>
<dbReference type="RefSeq" id="WP_187529039.1">
    <property type="nucleotide sequence ID" value="NZ_CP060724.1"/>
</dbReference>
<organism evidence="1 2">
    <name type="scientific">Weissella diestrammenae</name>
    <dbReference type="NCBI Taxonomy" id="1162633"/>
    <lineage>
        <taxon>Bacteria</taxon>
        <taxon>Bacillati</taxon>
        <taxon>Bacillota</taxon>
        <taxon>Bacilli</taxon>
        <taxon>Lactobacillales</taxon>
        <taxon>Lactobacillaceae</taxon>
        <taxon>Weissella</taxon>
    </lineage>
</organism>
<sequence>MRFFNRHVDWFAFLTEHYFAFGQRGHNPYTRSLHLNEDGRIHFGVNEDSRNEYYWRLNDRELLFLNDEQEVTTSYTLPNSLQEPMIGNFILDDVIEHELRPVSLVTATDELTAKQTAFVKSRFFELKQSVTDASRRSMSVTHHRLIRVGFILNAVETLDASIPLIRALQNDERFEVKVVTLNRIFRGQEQAETRQLLETKLTHLEIPFVRTEGSNSYDVAARLKDWAPEFIFRQSEWDQDFPSEFSIRQLYWTRVGHISYVITENLVKTPNIDLPFFMLDYYEKIWRYFVANELTNESKKLLAQTFISEDVFAPIGSIKAIQIRDIAPHWPVETQAKKVIWMPHHSIGNEWFAFGTFDMNYEMIYEWAKAHPEISIVLNPHPSLPAVIEAGTGDITFEEFEAFLEKWEALPNTTYFIHQESYSAVAAGDVILTDGISVLYEAQILRKPIVYLENQAHVELTEFGEQLIRGVHRQPIFEEALKQVMTLLDTPDPLLPYQVENTAPWLANEHPENAIIDAMIDELR</sequence>
<evidence type="ECO:0008006" key="3">
    <source>
        <dbReference type="Google" id="ProtNLM"/>
    </source>
</evidence>
<protein>
    <recommendedName>
        <fullName evidence="3">CDP-glycerol glycerophosphotransferase family protein</fullName>
    </recommendedName>
</protein>
<reference evidence="1 2" key="1">
    <citation type="submission" date="2020-08" db="EMBL/GenBank/DDBJ databases">
        <title>Genome sequence of Weissella diestrammenae KACC 16890T.</title>
        <authorList>
            <person name="Hyun D.-W."/>
            <person name="Bae J.-W."/>
        </authorList>
    </citation>
    <scope>NUCLEOTIDE SEQUENCE [LARGE SCALE GENOMIC DNA]</scope>
    <source>
        <strain evidence="1 2">KACC 16890</strain>
    </source>
</reference>
<dbReference type="SUPFAM" id="SSF53756">
    <property type="entry name" value="UDP-Glycosyltransferase/glycogen phosphorylase"/>
    <property type="match status" value="1"/>
</dbReference>
<evidence type="ECO:0000313" key="2">
    <source>
        <dbReference type="Proteomes" id="UP000515800"/>
    </source>
</evidence>
<keyword evidence="2" id="KW-1185">Reference proteome</keyword>
<dbReference type="Proteomes" id="UP000515800">
    <property type="component" value="Chromosome"/>
</dbReference>
<accession>A0A7G9T530</accession>
<gene>
    <name evidence="1" type="ORF">H9L19_07515</name>
</gene>
<dbReference type="KEGG" id="wdi:H9L19_07515"/>